<reference evidence="3 4" key="1">
    <citation type="submission" date="2018-10" db="EMBL/GenBank/DDBJ databases">
        <title>Fifty Aureobasidium pullulans genomes reveal a recombining polyextremotolerant generalist.</title>
        <authorList>
            <person name="Gostincar C."/>
            <person name="Turk M."/>
            <person name="Zajc J."/>
            <person name="Gunde-Cimerman N."/>
        </authorList>
    </citation>
    <scope>NUCLEOTIDE SEQUENCE [LARGE SCALE GENOMIC DNA]</scope>
    <source>
        <strain evidence="3 4">EXF-3844</strain>
    </source>
</reference>
<dbReference type="EMBL" id="QZBN01000736">
    <property type="protein sequence ID" value="THZ37325.1"/>
    <property type="molecule type" value="Genomic_DNA"/>
</dbReference>
<dbReference type="GO" id="GO:0005829">
    <property type="term" value="C:cytosol"/>
    <property type="evidence" value="ECO:0007669"/>
    <property type="project" value="TreeGrafter"/>
</dbReference>
<feature type="compositionally biased region" description="Basic and acidic residues" evidence="1">
    <location>
        <begin position="751"/>
        <end position="766"/>
    </location>
</feature>
<feature type="compositionally biased region" description="Low complexity" evidence="1">
    <location>
        <begin position="691"/>
        <end position="713"/>
    </location>
</feature>
<evidence type="ECO:0000313" key="3">
    <source>
        <dbReference type="EMBL" id="THZ37325.1"/>
    </source>
</evidence>
<dbReference type="GO" id="GO:0016807">
    <property type="term" value="F:cysteine-type carboxypeptidase activity"/>
    <property type="evidence" value="ECO:0007669"/>
    <property type="project" value="TreeGrafter"/>
</dbReference>
<gene>
    <name evidence="3" type="ORF">D6C90_06744</name>
</gene>
<feature type="region of interest" description="Disordered" evidence="1">
    <location>
        <begin position="669"/>
        <end position="724"/>
    </location>
</feature>
<feature type="compositionally biased region" description="Basic and acidic residues" evidence="1">
    <location>
        <begin position="940"/>
        <end position="950"/>
    </location>
</feature>
<feature type="compositionally biased region" description="Low complexity" evidence="1">
    <location>
        <begin position="45"/>
        <end position="63"/>
    </location>
</feature>
<feature type="compositionally biased region" description="Pro residues" evidence="1">
    <location>
        <begin position="141"/>
        <end position="163"/>
    </location>
</feature>
<dbReference type="GO" id="GO:1990380">
    <property type="term" value="F:K48-linked deubiquitinase activity"/>
    <property type="evidence" value="ECO:0007669"/>
    <property type="project" value="InterPro"/>
</dbReference>
<name>A0A4S9UHT8_AURPU</name>
<feature type="compositionally biased region" description="Polar residues" evidence="1">
    <location>
        <begin position="218"/>
        <end position="230"/>
    </location>
</feature>
<comment type="caution">
    <text evidence="3">The sequence shown here is derived from an EMBL/GenBank/DDBJ whole genome shotgun (WGS) entry which is preliminary data.</text>
</comment>
<protein>
    <recommendedName>
        <fullName evidence="2">MINDY deubiquitinase domain-containing protein</fullName>
    </recommendedName>
</protein>
<dbReference type="InterPro" id="IPR033979">
    <property type="entry name" value="MINDY_domain"/>
</dbReference>
<feature type="compositionally biased region" description="Low complexity" evidence="1">
    <location>
        <begin position="265"/>
        <end position="279"/>
    </location>
</feature>
<feature type="compositionally biased region" description="Low complexity" evidence="1">
    <location>
        <begin position="908"/>
        <end position="925"/>
    </location>
</feature>
<dbReference type="GO" id="GO:0071944">
    <property type="term" value="C:cell periphery"/>
    <property type="evidence" value="ECO:0007669"/>
    <property type="project" value="TreeGrafter"/>
</dbReference>
<feature type="domain" description="MINDY deubiquitinase" evidence="2">
    <location>
        <begin position="380"/>
        <end position="665"/>
    </location>
</feature>
<organism evidence="3 4">
    <name type="scientific">Aureobasidium pullulans</name>
    <name type="common">Black yeast</name>
    <name type="synonym">Pullularia pullulans</name>
    <dbReference type="NCBI Taxonomy" id="5580"/>
    <lineage>
        <taxon>Eukaryota</taxon>
        <taxon>Fungi</taxon>
        <taxon>Dikarya</taxon>
        <taxon>Ascomycota</taxon>
        <taxon>Pezizomycotina</taxon>
        <taxon>Dothideomycetes</taxon>
        <taxon>Dothideomycetidae</taxon>
        <taxon>Dothideales</taxon>
        <taxon>Saccotheciaceae</taxon>
        <taxon>Aureobasidium</taxon>
    </lineage>
</organism>
<accession>A0A4S9UHT8</accession>
<proteinExistence type="predicted"/>
<evidence type="ECO:0000256" key="1">
    <source>
        <dbReference type="SAM" id="MobiDB-lite"/>
    </source>
</evidence>
<dbReference type="Proteomes" id="UP000310121">
    <property type="component" value="Unassembled WGS sequence"/>
</dbReference>
<evidence type="ECO:0000259" key="2">
    <source>
        <dbReference type="Pfam" id="PF04424"/>
    </source>
</evidence>
<feature type="compositionally biased region" description="Low complexity" evidence="1">
    <location>
        <begin position="767"/>
        <end position="799"/>
    </location>
</feature>
<dbReference type="InterPro" id="IPR007518">
    <property type="entry name" value="MINDY"/>
</dbReference>
<feature type="region of interest" description="Disordered" evidence="1">
    <location>
        <begin position="737"/>
        <end position="950"/>
    </location>
</feature>
<feature type="compositionally biased region" description="Pro residues" evidence="1">
    <location>
        <begin position="299"/>
        <end position="309"/>
    </location>
</feature>
<evidence type="ECO:0000313" key="4">
    <source>
        <dbReference type="Proteomes" id="UP000310121"/>
    </source>
</evidence>
<feature type="compositionally biased region" description="Pro residues" evidence="1">
    <location>
        <begin position="237"/>
        <end position="249"/>
    </location>
</feature>
<dbReference type="AlphaFoldDB" id="A0A4S9UHT8"/>
<dbReference type="PANTHER" id="PTHR18063">
    <property type="entry name" value="NF-E2 INDUCIBLE PROTEIN"/>
    <property type="match status" value="1"/>
</dbReference>
<feature type="compositionally biased region" description="Basic and acidic residues" evidence="1">
    <location>
        <begin position="72"/>
        <end position="84"/>
    </location>
</feature>
<feature type="compositionally biased region" description="Polar residues" evidence="1">
    <location>
        <begin position="287"/>
        <end position="297"/>
    </location>
</feature>
<feature type="region of interest" description="Disordered" evidence="1">
    <location>
        <begin position="1"/>
        <end position="360"/>
    </location>
</feature>
<feature type="compositionally biased region" description="Pro residues" evidence="1">
    <location>
        <begin position="341"/>
        <end position="354"/>
    </location>
</feature>
<dbReference type="GO" id="GO:0071108">
    <property type="term" value="P:protein K48-linked deubiquitination"/>
    <property type="evidence" value="ECO:0007669"/>
    <property type="project" value="TreeGrafter"/>
</dbReference>
<feature type="compositionally biased region" description="Low complexity" evidence="1">
    <location>
        <begin position="115"/>
        <end position="127"/>
    </location>
</feature>
<feature type="compositionally biased region" description="Low complexity" evidence="1">
    <location>
        <begin position="15"/>
        <end position="30"/>
    </location>
</feature>
<dbReference type="Pfam" id="PF04424">
    <property type="entry name" value="MINDY_DUB"/>
    <property type="match status" value="1"/>
</dbReference>
<dbReference type="GO" id="GO:0004843">
    <property type="term" value="F:cysteine-type deubiquitinase activity"/>
    <property type="evidence" value="ECO:0007669"/>
    <property type="project" value="InterPro"/>
</dbReference>
<feature type="compositionally biased region" description="Polar residues" evidence="1">
    <location>
        <begin position="879"/>
        <end position="891"/>
    </location>
</feature>
<sequence>MVTRKPVPSRNPEQPSSAPYPTSPTAPSASNGHASAYQPPLDNDLSLQRTRSSSASSHNTWNSGFSSDHEDEQVHGHDQPKPESSDIPASLRVGRPHPSELPQPDFQSHNPYHNLHSQSQPPSQLLPYPSEDTQSIWSSSPAPPTAPPPAPPSQPPPSLPPAPAFAALSLDDYGHSNGHTHGLEPPPPEIPQKSSRRSLVSQTSSNPWQQDLDREQHIQNPWNSTPSPQSGALFQPPAGPPPSFVPPASPSNFQSTPSPPPASAPSPLAFNAPSAAPSAPSLPPTNQQYDTSLNQRLPPSAPPAPPAPRTPAQSEAFPVQSHSVHPVQQEESLIDFGTDHAPPPPAPISEPVDPPESERTNNLAAPIESAEELLKKQRNETYQIKQINWFDAAAGPNGSIRRSPILTQNANGPCPLLALVNALTLSAPESPKTILVDTLSSREQISLGLLLDAVFEELARRTEISKKALPDVGDLYSFLITLHTGMNVNPRFVLPQNDPQGLPGSFDETREMRLYSTFDVPLLHGWVPPSSSPAYEAFDRSAKTFDDALNIQFAQAELEHKLGTDGLSNDEQQMFEDIIFIKEFLSGYPTQLTEHGLKLMADFLRPGQVAILFRNDHFSTLYKQPRTGTLMNLVTDAGYSSHDEIVWESLVDVSGAAGSFFSGDFRPVGNTSATQGGEDDWQTVPSRNNRSSHSGVGASASSSAAPSTSQSYAPPEPRGHGSEQEDADLALALQLQEEEEDNQRRAQAARRQQEDELSRQFLERESASSGQSPSSEQRPPVPPRRSNMGNNPNSSSSHNNPPPTADAPYIRERDDGDDEPPTYEQAASDRPFRPAGATREPRQGDALGALTALQMQQGPFANQSNASSQPPSMHRRRSSAMNLGRTNSNSQRLRRQQSQGQGQGQGQGPQAAAGPQAAGPQAAPQYSGYVPPGSGGRISQAEREERCNVM</sequence>
<feature type="compositionally biased region" description="Polar residues" evidence="1">
    <location>
        <begin position="853"/>
        <end position="871"/>
    </location>
</feature>
<dbReference type="PANTHER" id="PTHR18063:SF6">
    <property type="entry name" value="UBIQUITIN CARBOXYL-TERMINAL HYDROLASE"/>
    <property type="match status" value="1"/>
</dbReference>